<dbReference type="AlphaFoldDB" id="A0A939JIX3"/>
<organism evidence="2 3">
    <name type="scientific">Streptomyces beijiangensis</name>
    <dbReference type="NCBI Taxonomy" id="163361"/>
    <lineage>
        <taxon>Bacteria</taxon>
        <taxon>Bacillati</taxon>
        <taxon>Actinomycetota</taxon>
        <taxon>Actinomycetes</taxon>
        <taxon>Kitasatosporales</taxon>
        <taxon>Streptomycetaceae</taxon>
        <taxon>Streptomyces</taxon>
    </lineage>
</organism>
<dbReference type="EMBL" id="JAFLRJ010000341">
    <property type="protein sequence ID" value="MBO0515973.1"/>
    <property type="molecule type" value="Genomic_DNA"/>
</dbReference>
<feature type="region of interest" description="Disordered" evidence="1">
    <location>
        <begin position="1"/>
        <end position="25"/>
    </location>
</feature>
<evidence type="ECO:0000256" key="1">
    <source>
        <dbReference type="SAM" id="MobiDB-lite"/>
    </source>
</evidence>
<dbReference type="RefSeq" id="WP_206967293.1">
    <property type="nucleotide sequence ID" value="NZ_BAAAJJ010000008.1"/>
</dbReference>
<sequence>MTSRRVLEKFPAGGPHGSWPAEEFAEEQRRAGVKATVVMDLASDAFLVVTPQRDGRE</sequence>
<name>A0A939JIX3_9ACTN</name>
<reference evidence="2" key="1">
    <citation type="submission" date="2021-03" db="EMBL/GenBank/DDBJ databases">
        <title>Streptomyces poriferae sp. nov., a novel marine sponge-derived Actinobacteria species with anti-MRSA activity.</title>
        <authorList>
            <person name="Sandoval-Powers M."/>
            <person name="Kralova S."/>
            <person name="Nguyen G.-S."/>
            <person name="Fawwal D."/>
            <person name="Degnes K."/>
            <person name="Klinkenberg G."/>
            <person name="Sletta H."/>
            <person name="Wentzel A."/>
            <person name="Liles M.R."/>
        </authorList>
    </citation>
    <scope>NUCLEOTIDE SEQUENCE</scope>
    <source>
        <strain evidence="2">DSM 41794</strain>
    </source>
</reference>
<gene>
    <name evidence="2" type="ORF">J0695_29980</name>
</gene>
<proteinExistence type="predicted"/>
<accession>A0A939JIX3</accession>
<protein>
    <submittedName>
        <fullName evidence="2">Uncharacterized protein</fullName>
    </submittedName>
</protein>
<dbReference type="Proteomes" id="UP000664167">
    <property type="component" value="Unassembled WGS sequence"/>
</dbReference>
<evidence type="ECO:0000313" key="3">
    <source>
        <dbReference type="Proteomes" id="UP000664167"/>
    </source>
</evidence>
<keyword evidence="3" id="KW-1185">Reference proteome</keyword>
<comment type="caution">
    <text evidence="2">The sequence shown here is derived from an EMBL/GenBank/DDBJ whole genome shotgun (WGS) entry which is preliminary data.</text>
</comment>
<evidence type="ECO:0000313" key="2">
    <source>
        <dbReference type="EMBL" id="MBO0515973.1"/>
    </source>
</evidence>